<dbReference type="PANTHER" id="PTHR12599:SF0">
    <property type="entry name" value="PTERIN-4-ALPHA-CARBINOLAMINE DEHYDRATASE"/>
    <property type="match status" value="1"/>
</dbReference>
<evidence type="ECO:0000313" key="6">
    <source>
        <dbReference type="Proteomes" id="UP000183686"/>
    </source>
</evidence>
<name>A0A1J5TQK5_9ARCH</name>
<evidence type="ECO:0000256" key="3">
    <source>
        <dbReference type="ARBA" id="ARBA00013252"/>
    </source>
</evidence>
<reference evidence="5 6" key="1">
    <citation type="submission" date="2016-08" db="EMBL/GenBank/DDBJ databases">
        <title>New Insights into Marine Group III Euryarchaeota, from dark to light.</title>
        <authorList>
            <person name="Haro-Moreno J.M."/>
            <person name="Rodriguez-Valera F."/>
            <person name="Lopez-Garcia P."/>
            <person name="Moreira D."/>
            <person name="Martin-Cuadrado A.B."/>
        </authorList>
    </citation>
    <scope>NUCLEOTIDE SEQUENCE [LARGE SCALE GENOMIC DNA]</scope>
    <source>
        <strain evidence="5">CG-Epi5</strain>
    </source>
</reference>
<dbReference type="CDD" id="cd00488">
    <property type="entry name" value="PCD_DCoH"/>
    <property type="match status" value="1"/>
</dbReference>
<dbReference type="Pfam" id="PF01329">
    <property type="entry name" value="Pterin_4a"/>
    <property type="match status" value="1"/>
</dbReference>
<dbReference type="SUPFAM" id="SSF55248">
    <property type="entry name" value="PCD-like"/>
    <property type="match status" value="1"/>
</dbReference>
<accession>A0A1J5TQK5</accession>
<evidence type="ECO:0000256" key="1">
    <source>
        <dbReference type="ARBA" id="ARBA00001554"/>
    </source>
</evidence>
<dbReference type="EMBL" id="MIYW01000004">
    <property type="protein sequence ID" value="OIR22467.1"/>
    <property type="molecule type" value="Genomic_DNA"/>
</dbReference>
<evidence type="ECO:0000313" key="5">
    <source>
        <dbReference type="EMBL" id="OIR22467.1"/>
    </source>
</evidence>
<dbReference type="GO" id="GO:0008124">
    <property type="term" value="F:4-alpha-hydroxytetrahydrobiopterin dehydratase activity"/>
    <property type="evidence" value="ECO:0007669"/>
    <property type="project" value="UniProtKB-EC"/>
</dbReference>
<dbReference type="Gene3D" id="3.30.1360.20">
    <property type="entry name" value="Transcriptional coactivator/pterin dehydratase"/>
    <property type="match status" value="1"/>
</dbReference>
<evidence type="ECO:0000256" key="2">
    <source>
        <dbReference type="ARBA" id="ARBA00006472"/>
    </source>
</evidence>
<protein>
    <recommendedName>
        <fullName evidence="3">4a-hydroxytetrahydrobiopterin dehydratase</fullName>
        <ecNumber evidence="3">4.2.1.96</ecNumber>
    </recommendedName>
</protein>
<comment type="caution">
    <text evidence="5">The sequence shown here is derived from an EMBL/GenBank/DDBJ whole genome shotgun (WGS) entry which is preliminary data.</text>
</comment>
<sequence length="101" mass="11273">MRYKMSSALKDNDIAKAIKGMDGWSYDDVYRCIRKEFDFDSFESAATFVQHVASIASEIGHYPEILIYKKGSVRITATTPDEGGVTDNDISLIESVEILVS</sequence>
<dbReference type="InterPro" id="IPR036428">
    <property type="entry name" value="PCD_sf"/>
</dbReference>
<dbReference type="InterPro" id="IPR001533">
    <property type="entry name" value="Pterin_deHydtase"/>
</dbReference>
<dbReference type="GO" id="GO:0006729">
    <property type="term" value="P:tetrahydrobiopterin biosynthetic process"/>
    <property type="evidence" value="ECO:0007669"/>
    <property type="project" value="InterPro"/>
</dbReference>
<comment type="catalytic activity">
    <reaction evidence="1">
        <text>(4aS,6R)-4a-hydroxy-L-erythro-5,6,7,8-tetrahydrobiopterin = (6R)-L-erythro-6,7-dihydrobiopterin + H2O</text>
        <dbReference type="Rhea" id="RHEA:11920"/>
        <dbReference type="ChEBI" id="CHEBI:15377"/>
        <dbReference type="ChEBI" id="CHEBI:15642"/>
        <dbReference type="ChEBI" id="CHEBI:43120"/>
        <dbReference type="EC" id="4.2.1.96"/>
    </reaction>
</comment>
<dbReference type="PANTHER" id="PTHR12599">
    <property type="entry name" value="PTERIN-4-ALPHA-CARBINOLAMINE DEHYDRATASE"/>
    <property type="match status" value="1"/>
</dbReference>
<evidence type="ECO:0000256" key="4">
    <source>
        <dbReference type="ARBA" id="ARBA00023239"/>
    </source>
</evidence>
<proteinExistence type="inferred from homology"/>
<dbReference type="EC" id="4.2.1.96" evidence="3"/>
<organism evidence="5 6">
    <name type="scientific">Marine Group III euryarchaeote CG-Epi5</name>
    <dbReference type="NCBI Taxonomy" id="1888999"/>
    <lineage>
        <taxon>Archaea</taxon>
        <taxon>Methanobacteriati</taxon>
        <taxon>Thermoplasmatota</taxon>
        <taxon>Thermoplasmata</taxon>
        <taxon>Candidatus Thermoprofundales</taxon>
    </lineage>
</organism>
<dbReference type="Proteomes" id="UP000183686">
    <property type="component" value="Unassembled WGS sequence"/>
</dbReference>
<comment type="similarity">
    <text evidence="2">Belongs to the pterin-4-alpha-carbinolamine dehydratase family.</text>
</comment>
<dbReference type="AlphaFoldDB" id="A0A1J5TQK5"/>
<gene>
    <name evidence="5" type="ORF">BEU02_01200</name>
</gene>
<keyword evidence="4" id="KW-0456">Lyase</keyword>